<dbReference type="EMBL" id="BMAV01013318">
    <property type="protein sequence ID" value="GFY60860.1"/>
    <property type="molecule type" value="Genomic_DNA"/>
</dbReference>
<gene>
    <name evidence="1" type="ORF">TNIN_166881</name>
    <name evidence="2" type="ORF">TNIN_174241</name>
</gene>
<proteinExistence type="predicted"/>
<dbReference type="Proteomes" id="UP000886998">
    <property type="component" value="Unassembled WGS sequence"/>
</dbReference>
<dbReference type="EMBL" id="BMAV01005010">
    <property type="protein sequence ID" value="GFY45725.1"/>
    <property type="molecule type" value="Genomic_DNA"/>
</dbReference>
<evidence type="ECO:0000313" key="2">
    <source>
        <dbReference type="EMBL" id="GFY60860.1"/>
    </source>
</evidence>
<evidence type="ECO:0000313" key="1">
    <source>
        <dbReference type="EMBL" id="GFY45725.1"/>
    </source>
</evidence>
<sequence length="144" mass="16598">MPRMLLAKHLQLASYLSEHNSPKAKKWLGEELGFTVEKPYKQHANHWKLYNGEFFRDGHDTFNTRVGFIIKVGGSSTINNVRLLGITLLPVSILRVGYCNRKTLPQAWSLSRPTHYPVVNMQIVRRLTYLLKEGHGNFLAYIYA</sequence>
<dbReference type="AlphaFoldDB" id="A0A8X6X2I5"/>
<evidence type="ECO:0000313" key="3">
    <source>
        <dbReference type="Proteomes" id="UP000886998"/>
    </source>
</evidence>
<accession>A0A8X6X2I5</accession>
<name>A0A8X6X2I5_9ARAC</name>
<comment type="caution">
    <text evidence="1">The sequence shown here is derived from an EMBL/GenBank/DDBJ whole genome shotgun (WGS) entry which is preliminary data.</text>
</comment>
<reference evidence="1" key="1">
    <citation type="submission" date="2020-08" db="EMBL/GenBank/DDBJ databases">
        <title>Multicomponent nature underlies the extraordinary mechanical properties of spider dragline silk.</title>
        <authorList>
            <person name="Kono N."/>
            <person name="Nakamura H."/>
            <person name="Mori M."/>
            <person name="Yoshida Y."/>
            <person name="Ohtoshi R."/>
            <person name="Malay A.D."/>
            <person name="Moran D.A.P."/>
            <person name="Tomita M."/>
            <person name="Numata K."/>
            <person name="Arakawa K."/>
        </authorList>
    </citation>
    <scope>NUCLEOTIDE SEQUENCE</scope>
</reference>
<keyword evidence="3" id="KW-1185">Reference proteome</keyword>
<protein>
    <submittedName>
        <fullName evidence="1">Uncharacterized protein</fullName>
    </submittedName>
</protein>
<organism evidence="1 3">
    <name type="scientific">Trichonephila inaurata madagascariensis</name>
    <dbReference type="NCBI Taxonomy" id="2747483"/>
    <lineage>
        <taxon>Eukaryota</taxon>
        <taxon>Metazoa</taxon>
        <taxon>Ecdysozoa</taxon>
        <taxon>Arthropoda</taxon>
        <taxon>Chelicerata</taxon>
        <taxon>Arachnida</taxon>
        <taxon>Araneae</taxon>
        <taxon>Araneomorphae</taxon>
        <taxon>Entelegynae</taxon>
        <taxon>Araneoidea</taxon>
        <taxon>Nephilidae</taxon>
        <taxon>Trichonephila</taxon>
        <taxon>Trichonephila inaurata</taxon>
    </lineage>
</organism>